<dbReference type="InterPro" id="IPR005467">
    <property type="entry name" value="His_kinase_dom"/>
</dbReference>
<evidence type="ECO:0000256" key="15">
    <source>
        <dbReference type="ARBA" id="ARBA00030800"/>
    </source>
</evidence>
<keyword evidence="13" id="KW-0411">Iron-sulfur</keyword>
<feature type="domain" description="PAC" evidence="20">
    <location>
        <begin position="799"/>
        <end position="849"/>
    </location>
</feature>
<feature type="coiled-coil region" evidence="16">
    <location>
        <begin position="67"/>
        <end position="101"/>
    </location>
</feature>
<feature type="domain" description="PAS" evidence="19">
    <location>
        <begin position="212"/>
        <end position="284"/>
    </location>
</feature>
<dbReference type="InterPro" id="IPR035965">
    <property type="entry name" value="PAS-like_dom_sf"/>
</dbReference>
<organism evidence="21 22">
    <name type="scientific">Fodinibius salinus</name>
    <dbReference type="NCBI Taxonomy" id="860790"/>
    <lineage>
        <taxon>Bacteria</taxon>
        <taxon>Pseudomonadati</taxon>
        <taxon>Balneolota</taxon>
        <taxon>Balneolia</taxon>
        <taxon>Balneolales</taxon>
        <taxon>Balneolaceae</taxon>
        <taxon>Fodinibius</taxon>
    </lineage>
</organism>
<keyword evidence="17" id="KW-0472">Membrane</keyword>
<name>A0A5D3YGM0_9BACT</name>
<keyword evidence="8" id="KW-0597">Phosphoprotein</keyword>
<keyword evidence="16" id="KW-0175">Coiled coil</keyword>
<accession>A0A5D3YGM0</accession>
<dbReference type="InterPro" id="IPR000014">
    <property type="entry name" value="PAS"/>
</dbReference>
<evidence type="ECO:0000256" key="17">
    <source>
        <dbReference type="SAM" id="Phobius"/>
    </source>
</evidence>
<dbReference type="SMART" id="SM00387">
    <property type="entry name" value="HATPase_c"/>
    <property type="match status" value="1"/>
</dbReference>
<keyword evidence="11" id="KW-0418">Kinase</keyword>
<evidence type="ECO:0000256" key="2">
    <source>
        <dbReference type="ARBA" id="ARBA00001966"/>
    </source>
</evidence>
<dbReference type="InterPro" id="IPR000700">
    <property type="entry name" value="PAS-assoc_C"/>
</dbReference>
<keyword evidence="9" id="KW-0808">Transferase</keyword>
<dbReference type="Pfam" id="PF02518">
    <property type="entry name" value="HATPase_c"/>
    <property type="match status" value="1"/>
</dbReference>
<feature type="domain" description="Histidine kinase" evidence="18">
    <location>
        <begin position="861"/>
        <end position="1057"/>
    </location>
</feature>
<dbReference type="PROSITE" id="PS50113">
    <property type="entry name" value="PAC"/>
    <property type="match status" value="4"/>
</dbReference>
<dbReference type="InterPro" id="IPR004358">
    <property type="entry name" value="Sig_transdc_His_kin-like_C"/>
</dbReference>
<dbReference type="EC" id="2.7.13.3" evidence="4"/>
<comment type="subcellular location">
    <subcellularLocation>
        <location evidence="3">Cytoplasm</location>
    </subcellularLocation>
</comment>
<evidence type="ECO:0000256" key="4">
    <source>
        <dbReference type="ARBA" id="ARBA00012438"/>
    </source>
</evidence>
<dbReference type="PRINTS" id="PR00344">
    <property type="entry name" value="BCTRLSENSOR"/>
</dbReference>
<evidence type="ECO:0000259" key="18">
    <source>
        <dbReference type="PROSITE" id="PS50109"/>
    </source>
</evidence>
<dbReference type="GO" id="GO:0006355">
    <property type="term" value="P:regulation of DNA-templated transcription"/>
    <property type="evidence" value="ECO:0007669"/>
    <property type="project" value="InterPro"/>
</dbReference>
<dbReference type="AlphaFoldDB" id="A0A5D3YGM0"/>
<dbReference type="Gene3D" id="1.20.5.1930">
    <property type="match status" value="1"/>
</dbReference>
<dbReference type="CDD" id="cd00130">
    <property type="entry name" value="PAS"/>
    <property type="match status" value="5"/>
</dbReference>
<dbReference type="RefSeq" id="WP_148899711.1">
    <property type="nucleotide sequence ID" value="NZ_VNHY01000004.1"/>
</dbReference>
<dbReference type="EMBL" id="VNHY01000004">
    <property type="protein sequence ID" value="TYP92153.1"/>
    <property type="molecule type" value="Genomic_DNA"/>
</dbReference>
<evidence type="ECO:0000256" key="5">
    <source>
        <dbReference type="ARBA" id="ARBA00017322"/>
    </source>
</evidence>
<dbReference type="PROSITE" id="PS50112">
    <property type="entry name" value="PAS"/>
    <property type="match status" value="5"/>
</dbReference>
<feature type="domain" description="PAC" evidence="20">
    <location>
        <begin position="415"/>
        <end position="467"/>
    </location>
</feature>
<evidence type="ECO:0000256" key="6">
    <source>
        <dbReference type="ARBA" id="ARBA00022485"/>
    </source>
</evidence>
<feature type="transmembrane region" description="Helical" evidence="17">
    <location>
        <begin position="12"/>
        <end position="29"/>
    </location>
</feature>
<dbReference type="InterPro" id="IPR052162">
    <property type="entry name" value="Sensor_kinase/Photoreceptor"/>
</dbReference>
<dbReference type="OrthoDB" id="5401121at2"/>
<evidence type="ECO:0000256" key="13">
    <source>
        <dbReference type="ARBA" id="ARBA00023014"/>
    </source>
</evidence>
<evidence type="ECO:0000256" key="7">
    <source>
        <dbReference type="ARBA" id="ARBA00022490"/>
    </source>
</evidence>
<evidence type="ECO:0000313" key="21">
    <source>
        <dbReference type="EMBL" id="TYP92153.1"/>
    </source>
</evidence>
<dbReference type="InterPro" id="IPR003594">
    <property type="entry name" value="HATPase_dom"/>
</dbReference>
<gene>
    <name evidence="21" type="ORF">LX73_2403</name>
</gene>
<keyword evidence="22" id="KW-1185">Reference proteome</keyword>
<evidence type="ECO:0000256" key="9">
    <source>
        <dbReference type="ARBA" id="ARBA00022679"/>
    </source>
</evidence>
<dbReference type="Pfam" id="PF00989">
    <property type="entry name" value="PAS"/>
    <property type="match status" value="1"/>
</dbReference>
<evidence type="ECO:0000256" key="14">
    <source>
        <dbReference type="ARBA" id="ARBA00024827"/>
    </source>
</evidence>
<sequence>MTNNESSISLSPIRITLLYLIVAGLWIITTDRLVHFFISDPQYLSSIQTYKGWFYVAATSLGLFYLLKKYKSQLRTNNIKLENLLNELQSKKELKDVLFERIPVFITIYDPELQSFEVNNEFQKVIGWSNEEIKEQDIDLLEVCYPDLETREEVVEFINNPGIGWKEFTTVTKSGDEIPISWTNIQLTDDTSVGIGVDMTEIKSQRTEIRESRKLLKKIFESLKSSLIVVDPETRTIEDCNKATEEIFGYQSSELIGSSTQLLHVNEESYKKFNEIGEQALAENGAFQTEFEMRKKDGSVFYSDHTVTLIRDENGEIDKAISVVRDITEQRKYEKKLEKRQKRLLRSQEIGKIGDWEFDLEADEIHWSEMLYNIYERDPKLGPPRFEQLQTNYYGDDSEKHNRSVQKAIEDGESYHIDLKLHTEKDNEKYIRAIGIPISDKSGETEKLLGVVQDITDRKTTEIELERRNKFIEITLENLPIGVAVNTIDSGKVTFINDKFSEIYGWPKEILTDVDSFFEHVYPDEENRSQVKEEVLTDMQSGDPSRMHWENIPITTQDGQQRVVNNRAIPLYDQNLTISTVIDVSEQHQLKEELQKEKQRFKLVAHTTSDIIWDLDFTTEELWWSEGFEEIVGYEPQSPKENYQQWIEYIHPDDKQEITESSEKILNSGAQKWEEEYRIIKADGSIAHMIDRAIIIRDDDGEAIRMVGTMNDITDKKEAQKKLRESEEKYRHIFKDNPEPMWIYNPDTLEFIEVNQAAVEHYGYTEEEFLGMTLADIRPPKDIEAMKQAVQQYQGQNSYSEEWVHLKKDGSKINVELSISNVKYKGNNFRLVLVNDVTEQKRVQEKMIQSVIEGENRERKRIAHELHDGLGQYLVAANMNFESVKNNLGQLEHKRQNQFKMGMSLLKNALSETRSISYNLMPKAIADFGLATALKNMVQDFRKSTDIEFQFDYNCDELRLKDQAEINIYRIFQEITSNSVRHAECTKITMKLQLKEDSLNIVISDNGIGAELNDQQKGSGLGLRGIKMRVSNLGGSLSIDTKPGKGMKTVIKIPNIQRLATNGEEI</sequence>
<dbReference type="GO" id="GO:0046983">
    <property type="term" value="F:protein dimerization activity"/>
    <property type="evidence" value="ECO:0007669"/>
    <property type="project" value="InterPro"/>
</dbReference>
<dbReference type="PROSITE" id="PS50109">
    <property type="entry name" value="HIS_KIN"/>
    <property type="match status" value="1"/>
</dbReference>
<dbReference type="Gene3D" id="3.30.450.20">
    <property type="entry name" value="PAS domain"/>
    <property type="match status" value="6"/>
</dbReference>
<comment type="cofactor">
    <cofactor evidence="2">
        <name>[4Fe-4S] cluster</name>
        <dbReference type="ChEBI" id="CHEBI:49883"/>
    </cofactor>
</comment>
<dbReference type="Gene3D" id="2.10.70.100">
    <property type="match status" value="1"/>
</dbReference>
<dbReference type="Pfam" id="PF13426">
    <property type="entry name" value="PAS_9"/>
    <property type="match status" value="2"/>
</dbReference>
<evidence type="ECO:0000256" key="10">
    <source>
        <dbReference type="ARBA" id="ARBA00022723"/>
    </source>
</evidence>
<evidence type="ECO:0000259" key="20">
    <source>
        <dbReference type="PROSITE" id="PS50113"/>
    </source>
</evidence>
<keyword evidence="17" id="KW-1133">Transmembrane helix</keyword>
<evidence type="ECO:0000256" key="12">
    <source>
        <dbReference type="ARBA" id="ARBA00023004"/>
    </source>
</evidence>
<dbReference type="Proteomes" id="UP000324595">
    <property type="component" value="Unassembled WGS sequence"/>
</dbReference>
<dbReference type="GO" id="GO:0005737">
    <property type="term" value="C:cytoplasm"/>
    <property type="evidence" value="ECO:0007669"/>
    <property type="project" value="UniProtKB-SubCell"/>
</dbReference>
<keyword evidence="7" id="KW-0963">Cytoplasm</keyword>
<evidence type="ECO:0000259" key="19">
    <source>
        <dbReference type="PROSITE" id="PS50112"/>
    </source>
</evidence>
<dbReference type="InterPro" id="IPR011712">
    <property type="entry name" value="Sig_transdc_His_kin_sub3_dim/P"/>
</dbReference>
<evidence type="ECO:0000256" key="8">
    <source>
        <dbReference type="ARBA" id="ARBA00022553"/>
    </source>
</evidence>
<keyword evidence="6" id="KW-0004">4Fe-4S</keyword>
<keyword evidence="17" id="KW-0812">Transmembrane</keyword>
<reference evidence="21 22" key="1">
    <citation type="submission" date="2019-07" db="EMBL/GenBank/DDBJ databases">
        <title>Genomic Encyclopedia of Archaeal and Bacterial Type Strains, Phase II (KMG-II): from individual species to whole genera.</title>
        <authorList>
            <person name="Goeker M."/>
        </authorList>
    </citation>
    <scope>NUCLEOTIDE SEQUENCE [LARGE SCALE GENOMIC DNA]</scope>
    <source>
        <strain evidence="21 22">DSM 21935</strain>
    </source>
</reference>
<dbReference type="SMART" id="SM00091">
    <property type="entry name" value="PAS"/>
    <property type="match status" value="5"/>
</dbReference>
<evidence type="ECO:0000256" key="11">
    <source>
        <dbReference type="ARBA" id="ARBA00022777"/>
    </source>
</evidence>
<dbReference type="GO" id="GO:0000155">
    <property type="term" value="F:phosphorelay sensor kinase activity"/>
    <property type="evidence" value="ECO:0007669"/>
    <property type="project" value="InterPro"/>
</dbReference>
<proteinExistence type="predicted"/>
<dbReference type="CDD" id="cd16917">
    <property type="entry name" value="HATPase_UhpB-NarQ-NarX-like"/>
    <property type="match status" value="1"/>
</dbReference>
<dbReference type="GO" id="GO:0046872">
    <property type="term" value="F:metal ion binding"/>
    <property type="evidence" value="ECO:0007669"/>
    <property type="project" value="UniProtKB-KW"/>
</dbReference>
<dbReference type="Gene3D" id="3.30.565.10">
    <property type="entry name" value="Histidine kinase-like ATPase, C-terminal domain"/>
    <property type="match status" value="1"/>
</dbReference>
<evidence type="ECO:0000256" key="1">
    <source>
        <dbReference type="ARBA" id="ARBA00000085"/>
    </source>
</evidence>
<evidence type="ECO:0000256" key="3">
    <source>
        <dbReference type="ARBA" id="ARBA00004496"/>
    </source>
</evidence>
<feature type="domain" description="PAS" evidence="19">
    <location>
        <begin position="90"/>
        <end position="147"/>
    </location>
</feature>
<feature type="domain" description="PAC" evidence="20">
    <location>
        <begin position="673"/>
        <end position="725"/>
    </location>
</feature>
<feature type="domain" description="PAS" evidence="19">
    <location>
        <begin position="468"/>
        <end position="525"/>
    </location>
</feature>
<keyword evidence="10" id="KW-0479">Metal-binding</keyword>
<dbReference type="GO" id="GO:0016020">
    <property type="term" value="C:membrane"/>
    <property type="evidence" value="ECO:0007669"/>
    <property type="project" value="InterPro"/>
</dbReference>
<evidence type="ECO:0000313" key="22">
    <source>
        <dbReference type="Proteomes" id="UP000324595"/>
    </source>
</evidence>
<evidence type="ECO:0000256" key="16">
    <source>
        <dbReference type="SAM" id="Coils"/>
    </source>
</evidence>
<dbReference type="PANTHER" id="PTHR43304:SF1">
    <property type="entry name" value="PAC DOMAIN-CONTAINING PROTEIN"/>
    <property type="match status" value="1"/>
</dbReference>
<protein>
    <recommendedName>
        <fullName evidence="5">Oxygen sensor histidine kinase NreB</fullName>
        <ecNumber evidence="4">2.7.13.3</ecNumber>
    </recommendedName>
    <alternativeName>
        <fullName evidence="15">Nitrogen regulation protein B</fullName>
    </alternativeName>
</protein>
<comment type="caution">
    <text evidence="21">The sequence shown here is derived from an EMBL/GenBank/DDBJ whole genome shotgun (WGS) entry which is preliminary data.</text>
</comment>
<dbReference type="SUPFAM" id="SSF55874">
    <property type="entry name" value="ATPase domain of HSP90 chaperone/DNA topoisomerase II/histidine kinase"/>
    <property type="match status" value="1"/>
</dbReference>
<dbReference type="NCBIfam" id="TIGR00229">
    <property type="entry name" value="sensory_box"/>
    <property type="match status" value="5"/>
</dbReference>
<dbReference type="Pfam" id="PF07730">
    <property type="entry name" value="HisKA_3"/>
    <property type="match status" value="1"/>
</dbReference>
<comment type="catalytic activity">
    <reaction evidence="1">
        <text>ATP + protein L-histidine = ADP + protein N-phospho-L-histidine.</text>
        <dbReference type="EC" id="2.7.13.3"/>
    </reaction>
</comment>
<dbReference type="SMART" id="SM00086">
    <property type="entry name" value="PAC"/>
    <property type="match status" value="5"/>
</dbReference>
<dbReference type="GO" id="GO:0051539">
    <property type="term" value="F:4 iron, 4 sulfur cluster binding"/>
    <property type="evidence" value="ECO:0007669"/>
    <property type="project" value="UniProtKB-KW"/>
</dbReference>
<feature type="domain" description="PAC" evidence="20">
    <location>
        <begin position="287"/>
        <end position="339"/>
    </location>
</feature>
<keyword evidence="12" id="KW-0408">Iron</keyword>
<dbReference type="PANTHER" id="PTHR43304">
    <property type="entry name" value="PHYTOCHROME-LIKE PROTEIN CPH1"/>
    <property type="match status" value="1"/>
</dbReference>
<dbReference type="InterPro" id="IPR001610">
    <property type="entry name" value="PAC"/>
</dbReference>
<dbReference type="Pfam" id="PF08447">
    <property type="entry name" value="PAS_3"/>
    <property type="match status" value="2"/>
</dbReference>
<dbReference type="SUPFAM" id="SSF55785">
    <property type="entry name" value="PYP-like sensor domain (PAS domain)"/>
    <property type="match status" value="6"/>
</dbReference>
<dbReference type="InterPro" id="IPR013767">
    <property type="entry name" value="PAS_fold"/>
</dbReference>
<feature type="domain" description="PAS" evidence="19">
    <location>
        <begin position="726"/>
        <end position="797"/>
    </location>
</feature>
<comment type="function">
    <text evidence="14">Member of the two-component regulatory system NreB/NreC involved in the control of dissimilatory nitrate/nitrite reduction in response to oxygen. NreB functions as a direct oxygen sensor histidine kinase which is autophosphorylated, in the absence of oxygen, probably at the conserved histidine residue, and transfers its phosphate group probably to a conserved aspartate residue of NreC. NreB/NreC activates the expression of the nitrate (narGHJI) and nitrite (nir) reductase operons, as well as the putative nitrate transporter gene narT.</text>
</comment>
<feature type="domain" description="PAS" evidence="19">
    <location>
        <begin position="597"/>
        <end position="669"/>
    </location>
</feature>
<dbReference type="InterPro" id="IPR013655">
    <property type="entry name" value="PAS_fold_3"/>
</dbReference>
<dbReference type="InterPro" id="IPR036890">
    <property type="entry name" value="HATPase_C_sf"/>
</dbReference>